<feature type="compositionally biased region" description="Polar residues" evidence="1">
    <location>
        <begin position="354"/>
        <end position="376"/>
    </location>
</feature>
<gene>
    <name evidence="2" type="ORF">LAZ67_20001364</name>
</gene>
<evidence type="ECO:0000313" key="2">
    <source>
        <dbReference type="EMBL" id="UYV81497.1"/>
    </source>
</evidence>
<dbReference type="InterPro" id="IPR036397">
    <property type="entry name" value="RNaseH_sf"/>
</dbReference>
<evidence type="ECO:0008006" key="4">
    <source>
        <dbReference type="Google" id="ProtNLM"/>
    </source>
</evidence>
<reference evidence="2 3" key="1">
    <citation type="submission" date="2022-01" db="EMBL/GenBank/DDBJ databases">
        <title>A chromosomal length assembly of Cordylochernes scorpioides.</title>
        <authorList>
            <person name="Zeh D."/>
            <person name="Zeh J."/>
        </authorList>
    </citation>
    <scope>NUCLEOTIDE SEQUENCE [LARGE SCALE GENOMIC DNA]</scope>
    <source>
        <strain evidence="2">IN4F17</strain>
        <tissue evidence="2">Whole Body</tissue>
    </source>
</reference>
<dbReference type="PANTHER" id="PTHR46060">
    <property type="entry name" value="MARINER MOS1 TRANSPOSASE-LIKE PROTEIN"/>
    <property type="match status" value="1"/>
</dbReference>
<accession>A0ABY6LMT0</accession>
<protein>
    <recommendedName>
        <fullName evidence="4">Transposase</fullName>
    </recommendedName>
</protein>
<keyword evidence="3" id="KW-1185">Reference proteome</keyword>
<dbReference type="Pfam" id="PF01359">
    <property type="entry name" value="Transposase_1"/>
    <property type="match status" value="1"/>
</dbReference>
<dbReference type="InterPro" id="IPR052709">
    <property type="entry name" value="Transposase-MT_Hybrid"/>
</dbReference>
<name>A0ABY6LMT0_9ARAC</name>
<dbReference type="Gene3D" id="3.30.420.10">
    <property type="entry name" value="Ribonuclease H-like superfamily/Ribonuclease H"/>
    <property type="match status" value="1"/>
</dbReference>
<sequence length="408" mass="46953">MSKPKTKVLLVTFFDHKDIVHYEFLPQEQTINQHVYLAILRRLPESKRKKRPEKWISGEWMLHHDNAPAHRALSVGDYLTKNSMLTMPHPPYSPDIAPNDFFLFPRMKSVIKGYIFDTGNAIKKKSMSVLRGITSDKYSRCFRNWEKIMKHCIDSLGHILRNISHLFLPPANEWINRTFEQKINQHFTHRVNVSHRQHPCRNRDYGDYDEYVNDLLRKVQNCRELGIQNTKKITSKDELDIDPHVVYISRMKPYFQIIQKGYEDVVEPEEGESVENQVMDIVIDNGTNTTYVKSPNVKDGHANLAAAAGFCLSTTTPSADGGRILNWAEAKENQVTTNEPALFTKIERKRRRTSASQRAPTAQSGTAAPAQRSTYATREGFSARRHPFSQEIKATRKNIAKARAQPPL</sequence>
<proteinExistence type="predicted"/>
<dbReference type="Proteomes" id="UP001235939">
    <property type="component" value="Chromosome 20"/>
</dbReference>
<dbReference type="EMBL" id="CP092882">
    <property type="protein sequence ID" value="UYV81497.1"/>
    <property type="molecule type" value="Genomic_DNA"/>
</dbReference>
<evidence type="ECO:0000256" key="1">
    <source>
        <dbReference type="SAM" id="MobiDB-lite"/>
    </source>
</evidence>
<dbReference type="PANTHER" id="PTHR46060:SF1">
    <property type="entry name" value="MARINER MOS1 TRANSPOSASE-LIKE PROTEIN"/>
    <property type="match status" value="1"/>
</dbReference>
<feature type="region of interest" description="Disordered" evidence="1">
    <location>
        <begin position="348"/>
        <end position="392"/>
    </location>
</feature>
<dbReference type="InterPro" id="IPR001888">
    <property type="entry name" value="Transposase_1"/>
</dbReference>
<organism evidence="2 3">
    <name type="scientific">Cordylochernes scorpioides</name>
    <dbReference type="NCBI Taxonomy" id="51811"/>
    <lineage>
        <taxon>Eukaryota</taxon>
        <taxon>Metazoa</taxon>
        <taxon>Ecdysozoa</taxon>
        <taxon>Arthropoda</taxon>
        <taxon>Chelicerata</taxon>
        <taxon>Arachnida</taxon>
        <taxon>Pseudoscorpiones</taxon>
        <taxon>Cheliferoidea</taxon>
        <taxon>Chernetidae</taxon>
        <taxon>Cordylochernes</taxon>
    </lineage>
</organism>
<evidence type="ECO:0000313" key="3">
    <source>
        <dbReference type="Proteomes" id="UP001235939"/>
    </source>
</evidence>